<evidence type="ECO:0000313" key="3">
    <source>
        <dbReference type="Proteomes" id="UP000275078"/>
    </source>
</evidence>
<evidence type="ECO:0000256" key="1">
    <source>
        <dbReference type="SAM" id="MobiDB-lite"/>
    </source>
</evidence>
<organism evidence="2 3">
    <name type="scientific">Ascobolus immersus RN42</name>
    <dbReference type="NCBI Taxonomy" id="1160509"/>
    <lineage>
        <taxon>Eukaryota</taxon>
        <taxon>Fungi</taxon>
        <taxon>Dikarya</taxon>
        <taxon>Ascomycota</taxon>
        <taxon>Pezizomycotina</taxon>
        <taxon>Pezizomycetes</taxon>
        <taxon>Pezizales</taxon>
        <taxon>Ascobolaceae</taxon>
        <taxon>Ascobolus</taxon>
    </lineage>
</organism>
<feature type="compositionally biased region" description="Acidic residues" evidence="1">
    <location>
        <begin position="100"/>
        <end position="120"/>
    </location>
</feature>
<feature type="compositionally biased region" description="Acidic residues" evidence="1">
    <location>
        <begin position="140"/>
        <end position="150"/>
    </location>
</feature>
<feature type="region of interest" description="Disordered" evidence="1">
    <location>
        <begin position="91"/>
        <end position="200"/>
    </location>
</feature>
<feature type="region of interest" description="Disordered" evidence="1">
    <location>
        <begin position="1"/>
        <end position="44"/>
    </location>
</feature>
<protein>
    <submittedName>
        <fullName evidence="2">Uncharacterized protein</fullName>
    </submittedName>
</protein>
<dbReference type="Pfam" id="PF12511">
    <property type="entry name" value="DUF3716"/>
    <property type="match status" value="1"/>
</dbReference>
<proteinExistence type="predicted"/>
<gene>
    <name evidence="2" type="ORF">BJ508DRAFT_414707</name>
</gene>
<accession>A0A3N4IIH2</accession>
<dbReference type="Proteomes" id="UP000275078">
    <property type="component" value="Unassembled WGS sequence"/>
</dbReference>
<dbReference type="InterPro" id="IPR022190">
    <property type="entry name" value="DUF3716"/>
</dbReference>
<feature type="compositionally biased region" description="Basic and acidic residues" evidence="1">
    <location>
        <begin position="151"/>
        <end position="176"/>
    </location>
</feature>
<dbReference type="AlphaFoldDB" id="A0A3N4IIH2"/>
<dbReference type="EMBL" id="ML119679">
    <property type="protein sequence ID" value="RPA81454.1"/>
    <property type="molecule type" value="Genomic_DNA"/>
</dbReference>
<sequence>MPPIFTPSPPPASEHDESESPYDSPQEDVPKHDHHHPVPETAPPITLKEAITEFAEALHVAAGLGEDVMVELLMGWAEQLRLKWAYSGRDDGRTQVGAEAGDDLEERDWDEQEDNGEWDAQEWQGDGGGGTAGDVFAGQQDDEDEEMSDDEYWRRFQEAERRKEEEGSVYEDRGDEPTEPEYSYQGLKQHPSETVPNRRIVNKPPTYTARLQHTDRATLASTPPPLPQPSSSVQVIKFPTDPDSPSFKRGLTAAELNSLGIKTRRMVASFESALWNSRKWTSVRIALRGVEMVGDQRCLRCKVSSSGRYDGCFVMRKGEQGPSACGNCMWRKVSCSLAHANGT</sequence>
<feature type="compositionally biased region" description="Pro residues" evidence="1">
    <location>
        <begin position="1"/>
        <end position="12"/>
    </location>
</feature>
<reference evidence="2 3" key="1">
    <citation type="journal article" date="2018" name="Nat. Ecol. Evol.">
        <title>Pezizomycetes genomes reveal the molecular basis of ectomycorrhizal truffle lifestyle.</title>
        <authorList>
            <person name="Murat C."/>
            <person name="Payen T."/>
            <person name="Noel B."/>
            <person name="Kuo A."/>
            <person name="Morin E."/>
            <person name="Chen J."/>
            <person name="Kohler A."/>
            <person name="Krizsan K."/>
            <person name="Balestrini R."/>
            <person name="Da Silva C."/>
            <person name="Montanini B."/>
            <person name="Hainaut M."/>
            <person name="Levati E."/>
            <person name="Barry K.W."/>
            <person name="Belfiori B."/>
            <person name="Cichocki N."/>
            <person name="Clum A."/>
            <person name="Dockter R.B."/>
            <person name="Fauchery L."/>
            <person name="Guy J."/>
            <person name="Iotti M."/>
            <person name="Le Tacon F."/>
            <person name="Lindquist E.A."/>
            <person name="Lipzen A."/>
            <person name="Malagnac F."/>
            <person name="Mello A."/>
            <person name="Molinier V."/>
            <person name="Miyauchi S."/>
            <person name="Poulain J."/>
            <person name="Riccioni C."/>
            <person name="Rubini A."/>
            <person name="Sitrit Y."/>
            <person name="Splivallo R."/>
            <person name="Traeger S."/>
            <person name="Wang M."/>
            <person name="Zifcakova L."/>
            <person name="Wipf D."/>
            <person name="Zambonelli A."/>
            <person name="Paolocci F."/>
            <person name="Nowrousian M."/>
            <person name="Ottonello S."/>
            <person name="Baldrian P."/>
            <person name="Spatafora J.W."/>
            <person name="Henrissat B."/>
            <person name="Nagy L.G."/>
            <person name="Aury J.M."/>
            <person name="Wincker P."/>
            <person name="Grigoriev I.V."/>
            <person name="Bonfante P."/>
            <person name="Martin F.M."/>
        </authorList>
    </citation>
    <scope>NUCLEOTIDE SEQUENCE [LARGE SCALE GENOMIC DNA]</scope>
    <source>
        <strain evidence="2 3">RN42</strain>
    </source>
</reference>
<keyword evidence="3" id="KW-1185">Reference proteome</keyword>
<name>A0A3N4IIH2_ASCIM</name>
<evidence type="ECO:0000313" key="2">
    <source>
        <dbReference type="EMBL" id="RPA81454.1"/>
    </source>
</evidence>